<dbReference type="InterPro" id="IPR036864">
    <property type="entry name" value="Zn2-C6_fun-type_DNA-bd_sf"/>
</dbReference>
<feature type="domain" description="Zn(2)-C6 fungal-type" evidence="7">
    <location>
        <begin position="59"/>
        <end position="96"/>
    </location>
</feature>
<dbReference type="GO" id="GO:0008270">
    <property type="term" value="F:zinc ion binding"/>
    <property type="evidence" value="ECO:0007669"/>
    <property type="project" value="InterPro"/>
</dbReference>
<keyword evidence="3" id="KW-0805">Transcription regulation</keyword>
<feature type="region of interest" description="Disordered" evidence="6">
    <location>
        <begin position="161"/>
        <end position="218"/>
    </location>
</feature>
<dbReference type="CDD" id="cd00067">
    <property type="entry name" value="GAL4"/>
    <property type="match status" value="1"/>
</dbReference>
<dbReference type="Pfam" id="PF04082">
    <property type="entry name" value="Fungal_trans"/>
    <property type="match status" value="1"/>
</dbReference>
<feature type="compositionally biased region" description="Basic and acidic residues" evidence="6">
    <location>
        <begin position="1"/>
        <end position="10"/>
    </location>
</feature>
<dbReference type="OrthoDB" id="2399539at2759"/>
<feature type="compositionally biased region" description="Low complexity" evidence="6">
    <location>
        <begin position="205"/>
        <end position="216"/>
    </location>
</feature>
<feature type="region of interest" description="Disordered" evidence="6">
    <location>
        <begin position="542"/>
        <end position="574"/>
    </location>
</feature>
<dbReference type="STRING" id="158607.A0A2P5IBM0"/>
<feature type="compositionally biased region" description="Pro residues" evidence="6">
    <location>
        <begin position="25"/>
        <end position="38"/>
    </location>
</feature>
<dbReference type="GO" id="GO:0005634">
    <property type="term" value="C:nucleus"/>
    <property type="evidence" value="ECO:0007669"/>
    <property type="project" value="UniProtKB-SubCell"/>
</dbReference>
<evidence type="ECO:0000256" key="1">
    <source>
        <dbReference type="ARBA" id="ARBA00004123"/>
    </source>
</evidence>
<dbReference type="InterPro" id="IPR001138">
    <property type="entry name" value="Zn2Cys6_DnaBD"/>
</dbReference>
<dbReference type="PANTHER" id="PTHR47338">
    <property type="entry name" value="ZN(II)2CYS6 TRANSCRIPTION FACTOR (EUROFUNG)-RELATED"/>
    <property type="match status" value="1"/>
</dbReference>
<reference evidence="8" key="1">
    <citation type="submission" date="2017-09" db="EMBL/GenBank/DDBJ databases">
        <title>Polyketide synthases of a Diaporthe helianthi virulent isolate.</title>
        <authorList>
            <person name="Baroncelli R."/>
        </authorList>
    </citation>
    <scope>NUCLEOTIDE SEQUENCE [LARGE SCALE GENOMIC DNA]</scope>
    <source>
        <strain evidence="8">7/96</strain>
    </source>
</reference>
<evidence type="ECO:0000256" key="4">
    <source>
        <dbReference type="ARBA" id="ARBA00023163"/>
    </source>
</evidence>
<feature type="compositionally biased region" description="Basic residues" evidence="6">
    <location>
        <begin position="52"/>
        <end position="70"/>
    </location>
</feature>
<evidence type="ECO:0000256" key="3">
    <source>
        <dbReference type="ARBA" id="ARBA00023015"/>
    </source>
</evidence>
<dbReference type="EMBL" id="MAVT02000085">
    <property type="protein sequence ID" value="POS79846.1"/>
    <property type="molecule type" value="Genomic_DNA"/>
</dbReference>
<feature type="compositionally biased region" description="Basic and acidic residues" evidence="6">
    <location>
        <begin position="96"/>
        <end position="110"/>
    </location>
</feature>
<evidence type="ECO:0000256" key="5">
    <source>
        <dbReference type="ARBA" id="ARBA00023242"/>
    </source>
</evidence>
<keyword evidence="5" id="KW-0539">Nucleus</keyword>
<sequence length="870" mass="92806">MKADRNRESSAELCGGSILVANPMAPSPSPSHQSPPSPRTASSDNHKTPPPPRRRGTVACRRCRRLRTKCLHGPESNPPCEACRSAGPQTASECSFPRRGEKDVDRDFRRRQPGHRLSVSSSSPSQGTPSLIAALAVQPLPAGLSMPVDAPIFGPGSAASFGTGSHNHRHDHHSSSSSSSSFSTTTPRFSNPITYASMSRRRQRSSVSQSSPSSSPYFPSHEEIVAGCRSFVTSYFQLGFLPKAIFIEAISRNASAISPFLLSCILGISARFTPALVQKYGSSERATDNFLRLARMMVPSEMYEPSLERTQAFFLLAIAEWGNGDKDRSSVNMGVAVRMASILKLHREESYLLPPGASAEQVIRAESARRTFWMIHSQENLHAGYSSPAPFPLEDITARLPCDEHDFAFGVNPTPRSVLPGTLPAHLEPELARSPDRCLFATLVQSHNLWGQVARRACRSDLKTHGTEPWEPGSEYQELTQGLRRFEAEMPDRHRWSTWNLRGWRSEGLHLAYLAVVMVLRVSNIVERRIYLDEILLSANSRSSSSSSSTTTTTGADTTAVSPDSNKPTTGGGAPEGFWRAMSDELFAGVVELHEQIDAFAAMRATMGSSSSTGAGALLGEGFPAILVFCVYICGSLASYLWRYPQLCPRAAGDAEAISLRCLQVLGDLHRAWPTSTRWQQGLQQIASPLSLSSSSSVGGGSCSSNASGSGLGSGASLSGRSSSSSGGDSPPPSTTSSCGTSVRSAYSARSSGGKHMGVHLRDPFGEATPSVSTAAVLDESIIDPRLTASSSSSLDSGIKGQQPDDVTTAASFWAGGADEAVAAAAAAAAPTAADADAMSNELFEAEMRNLLSEDVQFGWLDFEHGGGGD</sequence>
<dbReference type="PROSITE" id="PS50048">
    <property type="entry name" value="ZN2_CY6_FUNGAL_2"/>
    <property type="match status" value="1"/>
</dbReference>
<dbReference type="Proteomes" id="UP000094444">
    <property type="component" value="Unassembled WGS sequence"/>
</dbReference>
<feature type="region of interest" description="Disordered" evidence="6">
    <location>
        <begin position="1"/>
        <end position="128"/>
    </location>
</feature>
<dbReference type="InterPro" id="IPR007219">
    <property type="entry name" value="XnlR_reg_dom"/>
</dbReference>
<evidence type="ECO:0000256" key="2">
    <source>
        <dbReference type="ARBA" id="ARBA00022723"/>
    </source>
</evidence>
<comment type="caution">
    <text evidence="8">The sequence shown here is derived from an EMBL/GenBank/DDBJ whole genome shotgun (WGS) entry which is preliminary data.</text>
</comment>
<organism evidence="8 9">
    <name type="scientific">Diaporthe helianthi</name>
    <dbReference type="NCBI Taxonomy" id="158607"/>
    <lineage>
        <taxon>Eukaryota</taxon>
        <taxon>Fungi</taxon>
        <taxon>Dikarya</taxon>
        <taxon>Ascomycota</taxon>
        <taxon>Pezizomycotina</taxon>
        <taxon>Sordariomycetes</taxon>
        <taxon>Sordariomycetidae</taxon>
        <taxon>Diaporthales</taxon>
        <taxon>Diaporthaceae</taxon>
        <taxon>Diaporthe</taxon>
    </lineage>
</organism>
<comment type="subcellular location">
    <subcellularLocation>
        <location evidence="1">Nucleus</location>
    </subcellularLocation>
</comment>
<evidence type="ECO:0000259" key="7">
    <source>
        <dbReference type="PROSITE" id="PS50048"/>
    </source>
</evidence>
<name>A0A2P5IBM0_DIAHE</name>
<dbReference type="GO" id="GO:0000981">
    <property type="term" value="F:DNA-binding transcription factor activity, RNA polymerase II-specific"/>
    <property type="evidence" value="ECO:0007669"/>
    <property type="project" value="InterPro"/>
</dbReference>
<feature type="region of interest" description="Disordered" evidence="6">
    <location>
        <begin position="703"/>
        <end position="765"/>
    </location>
</feature>
<gene>
    <name evidence="8" type="ORF">DHEL01_v201748</name>
</gene>
<proteinExistence type="predicted"/>
<dbReference type="CDD" id="cd12148">
    <property type="entry name" value="fungal_TF_MHR"/>
    <property type="match status" value="1"/>
</dbReference>
<dbReference type="SUPFAM" id="SSF57701">
    <property type="entry name" value="Zn2/Cys6 DNA-binding domain"/>
    <property type="match status" value="1"/>
</dbReference>
<keyword evidence="2" id="KW-0479">Metal-binding</keyword>
<feature type="compositionally biased region" description="Low complexity" evidence="6">
    <location>
        <begin position="703"/>
        <end position="742"/>
    </location>
</feature>
<feature type="compositionally biased region" description="Low complexity" evidence="6">
    <location>
        <begin position="175"/>
        <end position="192"/>
    </location>
</feature>
<dbReference type="SMART" id="SM00906">
    <property type="entry name" value="Fungal_trans"/>
    <property type="match status" value="1"/>
</dbReference>
<keyword evidence="9" id="KW-1185">Reference proteome</keyword>
<evidence type="ECO:0000313" key="9">
    <source>
        <dbReference type="Proteomes" id="UP000094444"/>
    </source>
</evidence>
<dbReference type="AlphaFoldDB" id="A0A2P5IBM0"/>
<dbReference type="GO" id="GO:0006351">
    <property type="term" value="P:DNA-templated transcription"/>
    <property type="evidence" value="ECO:0007669"/>
    <property type="project" value="InterPro"/>
</dbReference>
<keyword evidence="4" id="KW-0804">Transcription</keyword>
<accession>A0A2P5IBM0</accession>
<protein>
    <recommendedName>
        <fullName evidence="7">Zn(2)-C6 fungal-type domain-containing protein</fullName>
    </recommendedName>
</protein>
<dbReference type="PANTHER" id="PTHR47338:SF5">
    <property type="entry name" value="ZN(II)2CYS6 TRANSCRIPTION FACTOR (EUROFUNG)"/>
    <property type="match status" value="1"/>
</dbReference>
<dbReference type="GO" id="GO:0003677">
    <property type="term" value="F:DNA binding"/>
    <property type="evidence" value="ECO:0007669"/>
    <property type="project" value="InterPro"/>
</dbReference>
<evidence type="ECO:0000256" key="6">
    <source>
        <dbReference type="SAM" id="MobiDB-lite"/>
    </source>
</evidence>
<dbReference type="InterPro" id="IPR050815">
    <property type="entry name" value="TF_fung"/>
</dbReference>
<evidence type="ECO:0000313" key="8">
    <source>
        <dbReference type="EMBL" id="POS79846.1"/>
    </source>
</evidence>
<feature type="compositionally biased region" description="Low complexity" evidence="6">
    <location>
        <begin position="542"/>
        <end position="562"/>
    </location>
</feature>
<dbReference type="InParanoid" id="A0A2P5IBM0"/>